<proteinExistence type="predicted"/>
<keyword evidence="1" id="KW-0812">Transmembrane</keyword>
<evidence type="ECO:0000259" key="2">
    <source>
        <dbReference type="Pfam" id="PF20237"/>
    </source>
</evidence>
<reference evidence="3" key="1">
    <citation type="submission" date="2023-03" db="EMBL/GenBank/DDBJ databases">
        <title>Complete genome of Cladonia borealis.</title>
        <authorList>
            <person name="Park H."/>
        </authorList>
    </citation>
    <scope>NUCLEOTIDE SEQUENCE</scope>
    <source>
        <strain evidence="3">ANT050790</strain>
    </source>
</reference>
<keyword evidence="4" id="KW-1185">Reference proteome</keyword>
<dbReference type="Pfam" id="PF20237">
    <property type="entry name" value="DUF6594"/>
    <property type="match status" value="1"/>
</dbReference>
<sequence>MTTCKDQIEASVSTASLDEGLLEALCSKPETLEQDYLKAYVPQPTARYHHILRTQCSGIQGSALPPAWRPVQLALARALSLPIKPGGMTCNPCTELVDGLPNRYNSSLKKLLMLLYYHQVQELVGEMSSAGPDTRKQREILGKLAEPLQRYTIPAEAVEAAGAHPFESDPIRSRLYSLFDLPFITSGRTFFEGPPMPDEPIRSTNPVIIVLDHVRRSIQKRGLEAFVHGAIDIFARQVIAFAGGLILIIPMIMMTFLTRHHARLIIVCCFVVVFAALIGYFTRATNQEVIAATAIYTAVLAVFL</sequence>
<dbReference type="EMBL" id="JAFEKC020000001">
    <property type="protein sequence ID" value="KAK0517572.1"/>
    <property type="molecule type" value="Genomic_DNA"/>
</dbReference>
<feature type="transmembrane region" description="Helical" evidence="1">
    <location>
        <begin position="238"/>
        <end position="257"/>
    </location>
</feature>
<evidence type="ECO:0000256" key="1">
    <source>
        <dbReference type="SAM" id="Phobius"/>
    </source>
</evidence>
<protein>
    <recommendedName>
        <fullName evidence="2">DUF6594 domain-containing protein</fullName>
    </recommendedName>
</protein>
<evidence type="ECO:0000313" key="3">
    <source>
        <dbReference type="EMBL" id="KAK0517572.1"/>
    </source>
</evidence>
<comment type="caution">
    <text evidence="3">The sequence shown here is derived from an EMBL/GenBank/DDBJ whole genome shotgun (WGS) entry which is preliminary data.</text>
</comment>
<feature type="transmembrane region" description="Helical" evidence="1">
    <location>
        <begin position="264"/>
        <end position="281"/>
    </location>
</feature>
<name>A0AA39V5Z8_9LECA</name>
<dbReference type="AlphaFoldDB" id="A0AA39V5Z8"/>
<evidence type="ECO:0000313" key="4">
    <source>
        <dbReference type="Proteomes" id="UP001166286"/>
    </source>
</evidence>
<accession>A0AA39V5Z8</accession>
<keyword evidence="1" id="KW-0472">Membrane</keyword>
<dbReference type="InterPro" id="IPR046529">
    <property type="entry name" value="DUF6594"/>
</dbReference>
<gene>
    <name evidence="3" type="ORF">JMJ35_000727</name>
</gene>
<keyword evidence="1" id="KW-1133">Transmembrane helix</keyword>
<dbReference type="PANTHER" id="PTHR34502:SF5">
    <property type="entry name" value="DUF6594 DOMAIN-CONTAINING PROTEIN"/>
    <property type="match status" value="1"/>
</dbReference>
<dbReference type="Proteomes" id="UP001166286">
    <property type="component" value="Unassembled WGS sequence"/>
</dbReference>
<feature type="domain" description="DUF6594" evidence="2">
    <location>
        <begin position="224"/>
        <end position="301"/>
    </location>
</feature>
<dbReference type="PANTHER" id="PTHR34502">
    <property type="entry name" value="DUF6594 DOMAIN-CONTAINING PROTEIN-RELATED"/>
    <property type="match status" value="1"/>
</dbReference>
<organism evidence="3 4">
    <name type="scientific">Cladonia borealis</name>
    <dbReference type="NCBI Taxonomy" id="184061"/>
    <lineage>
        <taxon>Eukaryota</taxon>
        <taxon>Fungi</taxon>
        <taxon>Dikarya</taxon>
        <taxon>Ascomycota</taxon>
        <taxon>Pezizomycotina</taxon>
        <taxon>Lecanoromycetes</taxon>
        <taxon>OSLEUM clade</taxon>
        <taxon>Lecanoromycetidae</taxon>
        <taxon>Lecanorales</taxon>
        <taxon>Lecanorineae</taxon>
        <taxon>Cladoniaceae</taxon>
        <taxon>Cladonia</taxon>
    </lineage>
</organism>